<comment type="caution">
    <text evidence="2">The sequence shown here is derived from an EMBL/GenBank/DDBJ whole genome shotgun (WGS) entry which is preliminary data.</text>
</comment>
<protein>
    <recommendedName>
        <fullName evidence="1">DUF559 domain-containing protein</fullName>
    </recommendedName>
</protein>
<dbReference type="InterPro" id="IPR007569">
    <property type="entry name" value="DUF559"/>
</dbReference>
<feature type="domain" description="DUF559" evidence="1">
    <location>
        <begin position="10"/>
        <end position="48"/>
    </location>
</feature>
<gene>
    <name evidence="2" type="ORF">LMG27198_07930</name>
</gene>
<sequence length="60" mass="7138">MPDDRASLLHQRARVMRKEPTEAELALWRILRDWRFSGYKFRRQVPMGVADTLWHDLAGS</sequence>
<dbReference type="AlphaFoldDB" id="A0A9W6GRZ0"/>
<dbReference type="InterPro" id="IPR047216">
    <property type="entry name" value="Endonuclease_DUF559_bact"/>
</dbReference>
<keyword evidence="3" id="KW-1185">Reference proteome</keyword>
<organism evidence="2 3">
    <name type="scientific">Methylocystis echinoides</name>
    <dbReference type="NCBI Taxonomy" id="29468"/>
    <lineage>
        <taxon>Bacteria</taxon>
        <taxon>Pseudomonadati</taxon>
        <taxon>Pseudomonadota</taxon>
        <taxon>Alphaproteobacteria</taxon>
        <taxon>Hyphomicrobiales</taxon>
        <taxon>Methylocystaceae</taxon>
        <taxon>Methylocystis</taxon>
    </lineage>
</organism>
<evidence type="ECO:0000313" key="2">
    <source>
        <dbReference type="EMBL" id="GLI91801.1"/>
    </source>
</evidence>
<dbReference type="Proteomes" id="UP001144323">
    <property type="component" value="Unassembled WGS sequence"/>
</dbReference>
<reference evidence="2" key="1">
    <citation type="journal article" date="2023" name="Int. J. Syst. Evol. Microbiol.">
        <title>Methylocystis iwaonis sp. nov., a type II methane-oxidizing bacterium from surface soil of a rice paddy field in Japan, and emended description of the genus Methylocystis (ex Whittenbury et al. 1970) Bowman et al. 1993.</title>
        <authorList>
            <person name="Kaise H."/>
            <person name="Sawadogo J.B."/>
            <person name="Alam M.S."/>
            <person name="Ueno C."/>
            <person name="Dianou D."/>
            <person name="Shinjo R."/>
            <person name="Asakawa S."/>
        </authorList>
    </citation>
    <scope>NUCLEOTIDE SEQUENCE</scope>
    <source>
        <strain evidence="2">LMG27198</strain>
    </source>
</reference>
<dbReference type="Pfam" id="PF04480">
    <property type="entry name" value="DUF559"/>
    <property type="match status" value="1"/>
</dbReference>
<evidence type="ECO:0000313" key="3">
    <source>
        <dbReference type="Proteomes" id="UP001144323"/>
    </source>
</evidence>
<accession>A0A9W6GRZ0</accession>
<dbReference type="EMBL" id="BSEC01000001">
    <property type="protein sequence ID" value="GLI91801.1"/>
    <property type="molecule type" value="Genomic_DNA"/>
</dbReference>
<dbReference type="PANTHER" id="PTHR38590">
    <property type="entry name" value="BLL0828 PROTEIN"/>
    <property type="match status" value="1"/>
</dbReference>
<dbReference type="PANTHER" id="PTHR38590:SF1">
    <property type="entry name" value="BLL0828 PROTEIN"/>
    <property type="match status" value="1"/>
</dbReference>
<name>A0A9W6GRZ0_9HYPH</name>
<evidence type="ECO:0000259" key="1">
    <source>
        <dbReference type="Pfam" id="PF04480"/>
    </source>
</evidence>
<proteinExistence type="predicted"/>